<name>A0A812SKL7_9DINO</name>
<sequence length="59" mass="6650">CFWLSQAHLARLPTLGTCGQRRFAALLGMPSVQMHPMLYIGARRTCSRRSMSSFPLILL</sequence>
<accession>A0A812SKL7</accession>
<keyword evidence="2" id="KW-1185">Reference proteome</keyword>
<dbReference type="AlphaFoldDB" id="A0A812SKL7"/>
<proteinExistence type="predicted"/>
<reference evidence="1" key="1">
    <citation type="submission" date="2021-02" db="EMBL/GenBank/DDBJ databases">
        <authorList>
            <person name="Dougan E. K."/>
            <person name="Rhodes N."/>
            <person name="Thang M."/>
            <person name="Chan C."/>
        </authorList>
    </citation>
    <scope>NUCLEOTIDE SEQUENCE</scope>
</reference>
<evidence type="ECO:0000313" key="2">
    <source>
        <dbReference type="Proteomes" id="UP000601435"/>
    </source>
</evidence>
<protein>
    <submittedName>
        <fullName evidence="1">Uncharacterized protein</fullName>
    </submittedName>
</protein>
<evidence type="ECO:0000313" key="1">
    <source>
        <dbReference type="EMBL" id="CAE7479416.1"/>
    </source>
</evidence>
<organism evidence="1 2">
    <name type="scientific">Symbiodinium necroappetens</name>
    <dbReference type="NCBI Taxonomy" id="1628268"/>
    <lineage>
        <taxon>Eukaryota</taxon>
        <taxon>Sar</taxon>
        <taxon>Alveolata</taxon>
        <taxon>Dinophyceae</taxon>
        <taxon>Suessiales</taxon>
        <taxon>Symbiodiniaceae</taxon>
        <taxon>Symbiodinium</taxon>
    </lineage>
</organism>
<dbReference type="EMBL" id="CAJNJA010021628">
    <property type="protein sequence ID" value="CAE7479416.1"/>
    <property type="molecule type" value="Genomic_DNA"/>
</dbReference>
<gene>
    <name evidence="1" type="ORF">SNEC2469_LOCUS13549</name>
</gene>
<feature type="non-terminal residue" evidence="1">
    <location>
        <position position="1"/>
    </location>
</feature>
<comment type="caution">
    <text evidence="1">The sequence shown here is derived from an EMBL/GenBank/DDBJ whole genome shotgun (WGS) entry which is preliminary data.</text>
</comment>
<dbReference type="Proteomes" id="UP000601435">
    <property type="component" value="Unassembled WGS sequence"/>
</dbReference>